<evidence type="ECO:0000256" key="2">
    <source>
        <dbReference type="SAM" id="Phobius"/>
    </source>
</evidence>
<reference evidence="5 7" key="1">
    <citation type="submission" date="2024-06" db="EMBL/GenBank/DDBJ databases">
        <authorList>
            <person name="Kraege A."/>
            <person name="Thomma B."/>
        </authorList>
    </citation>
    <scope>NUCLEOTIDE SEQUENCE [LARGE SCALE GENOMIC DNA]</scope>
</reference>
<proteinExistence type="predicted"/>
<dbReference type="Proteomes" id="UP001497392">
    <property type="component" value="Unassembled WGS sequence"/>
</dbReference>
<dbReference type="PRINTS" id="PR01217">
    <property type="entry name" value="PRICHEXTENSN"/>
</dbReference>
<keyword evidence="2" id="KW-0812">Transmembrane</keyword>
<keyword evidence="7" id="KW-1185">Reference proteome</keyword>
<evidence type="ECO:0000256" key="3">
    <source>
        <dbReference type="SAM" id="SignalP"/>
    </source>
</evidence>
<name>A0ABP1FWE3_9CHLO</name>
<keyword evidence="3" id="KW-0732">Signal</keyword>
<feature type="signal peptide" evidence="3">
    <location>
        <begin position="1"/>
        <end position="21"/>
    </location>
</feature>
<feature type="compositionally biased region" description="Low complexity" evidence="1">
    <location>
        <begin position="128"/>
        <end position="140"/>
    </location>
</feature>
<sequence length="297" mass="31336">MVQGALRLLLLCILGLQVSFGDSWGTREALSFARYYLPPPPPPPLSPPPPPPPQSSAAEVLAALEATYGEILVKWEQQFARWSALKTLTAGHGLPPLLPPPLLPPPPLPEFSAALRSQHSKAQLEWEQQAAASQDAPASSRKLLQRLNFENPNYHPSPPPPIPPPPPSPPPSPPSPPTPSGQGTMPWQGTLQGITSALGIVLAAFIIGVLISFSRVCCTPRPSRGSPPVVTGLPVGHGGHALPPLAAAVTAATSVPLQPPAAVPRKHVELVLVQNPGDDVCFAKEDERRGPQQACRP</sequence>
<evidence type="ECO:0000313" key="5">
    <source>
        <dbReference type="EMBL" id="CAL5221787.1"/>
    </source>
</evidence>
<evidence type="ECO:0000256" key="1">
    <source>
        <dbReference type="SAM" id="MobiDB-lite"/>
    </source>
</evidence>
<keyword evidence="2" id="KW-1133">Transmembrane helix</keyword>
<keyword evidence="2" id="KW-0472">Membrane</keyword>
<protein>
    <submittedName>
        <fullName evidence="4">G4033 protein</fullName>
    </submittedName>
    <submittedName>
        <fullName evidence="5">G4041 protein</fullName>
    </submittedName>
    <submittedName>
        <fullName evidence="6">G4227 protein</fullName>
    </submittedName>
</protein>
<feature type="chain" id="PRO_5045029662" evidence="3">
    <location>
        <begin position="22"/>
        <end position="297"/>
    </location>
</feature>
<accession>A0ABP1FWE3</accession>
<feature type="transmembrane region" description="Helical" evidence="2">
    <location>
        <begin position="194"/>
        <end position="214"/>
    </location>
</feature>
<evidence type="ECO:0000313" key="4">
    <source>
        <dbReference type="EMBL" id="CAL5221780.1"/>
    </source>
</evidence>
<gene>
    <name evidence="5" type="primary">g4041</name>
    <name evidence="4" type="synonym">g4033</name>
    <name evidence="6" type="synonym">g4227</name>
    <name evidence="4" type="ORF">VP750_LOCUS3439</name>
    <name evidence="5" type="ORF">VP750_LOCUS3446</name>
    <name evidence="6" type="ORF">VP750_LOCUS3609</name>
</gene>
<comment type="caution">
    <text evidence="5">The sequence shown here is derived from an EMBL/GenBank/DDBJ whole genome shotgun (WGS) entry which is preliminary data.</text>
</comment>
<feature type="compositionally biased region" description="Pro residues" evidence="1">
    <location>
        <begin position="98"/>
        <end position="109"/>
    </location>
</feature>
<feature type="region of interest" description="Disordered" evidence="1">
    <location>
        <begin position="98"/>
        <end position="189"/>
    </location>
</feature>
<dbReference type="EMBL" id="CAXHTA020000005">
    <property type="protein sequence ID" value="CAL5221780.1"/>
    <property type="molecule type" value="Genomic_DNA"/>
</dbReference>
<dbReference type="EMBL" id="CAXHTA020000006">
    <property type="protein sequence ID" value="CAL5221950.1"/>
    <property type="molecule type" value="Genomic_DNA"/>
</dbReference>
<organism evidence="5 7">
    <name type="scientific">Coccomyxa viridis</name>
    <dbReference type="NCBI Taxonomy" id="1274662"/>
    <lineage>
        <taxon>Eukaryota</taxon>
        <taxon>Viridiplantae</taxon>
        <taxon>Chlorophyta</taxon>
        <taxon>core chlorophytes</taxon>
        <taxon>Trebouxiophyceae</taxon>
        <taxon>Trebouxiophyceae incertae sedis</taxon>
        <taxon>Coccomyxaceae</taxon>
        <taxon>Coccomyxa</taxon>
    </lineage>
</organism>
<evidence type="ECO:0000313" key="6">
    <source>
        <dbReference type="EMBL" id="CAL5221950.1"/>
    </source>
</evidence>
<dbReference type="EMBL" id="CAXHTA020000005">
    <property type="protein sequence ID" value="CAL5221787.1"/>
    <property type="molecule type" value="Genomic_DNA"/>
</dbReference>
<feature type="compositionally biased region" description="Pro residues" evidence="1">
    <location>
        <begin position="155"/>
        <end position="179"/>
    </location>
</feature>
<evidence type="ECO:0000313" key="7">
    <source>
        <dbReference type="Proteomes" id="UP001497392"/>
    </source>
</evidence>